<dbReference type="Gene3D" id="1.10.1200.240">
    <property type="match status" value="1"/>
</dbReference>
<keyword evidence="3" id="KW-0164">Citrullination</keyword>
<dbReference type="InterPro" id="IPR057260">
    <property type="entry name" value="Ribosomal_L19e_C"/>
</dbReference>
<name>A0A6P6EH53_OCTDE</name>
<evidence type="ECO:0000256" key="9">
    <source>
        <dbReference type="SAM" id="MobiDB-lite"/>
    </source>
</evidence>
<dbReference type="RefSeq" id="XP_023571621.1">
    <property type="nucleotide sequence ID" value="XM_023715853.1"/>
</dbReference>
<reference evidence="12" key="1">
    <citation type="submission" date="2025-08" db="UniProtKB">
        <authorList>
            <consortium name="RefSeq"/>
        </authorList>
    </citation>
    <scope>IDENTIFICATION</scope>
</reference>
<dbReference type="GO" id="GO:0006412">
    <property type="term" value="P:translation"/>
    <property type="evidence" value="ECO:0007669"/>
    <property type="project" value="InterPro"/>
</dbReference>
<feature type="region of interest" description="Disordered" evidence="9">
    <location>
        <begin position="170"/>
        <end position="192"/>
    </location>
</feature>
<dbReference type="Pfam" id="PF25476">
    <property type="entry name" value="Ribosomal_L19e_C"/>
    <property type="match status" value="1"/>
</dbReference>
<evidence type="ECO:0000256" key="7">
    <source>
        <dbReference type="ARBA" id="ARBA00035217"/>
    </source>
</evidence>
<dbReference type="InterPro" id="IPR035970">
    <property type="entry name" value="60S_ribosomal_eL19_sf"/>
</dbReference>
<gene>
    <name evidence="12" type="primary">LOC111816911</name>
</gene>
<dbReference type="InParanoid" id="A0A6P6EH53"/>
<dbReference type="InterPro" id="IPR015972">
    <property type="entry name" value="Ribosomal_eL19_dom1"/>
</dbReference>
<evidence type="ECO:0000259" key="10">
    <source>
        <dbReference type="SMART" id="SM01416"/>
    </source>
</evidence>
<feature type="compositionally biased region" description="Basic and acidic residues" evidence="9">
    <location>
        <begin position="245"/>
        <end position="254"/>
    </location>
</feature>
<dbReference type="InterPro" id="IPR057259">
    <property type="entry name" value="Ribosomal_L19e"/>
</dbReference>
<dbReference type="GO" id="GO:0003723">
    <property type="term" value="F:RNA binding"/>
    <property type="evidence" value="ECO:0007669"/>
    <property type="project" value="InterPro"/>
</dbReference>
<dbReference type="GeneID" id="111816911"/>
<evidence type="ECO:0000256" key="8">
    <source>
        <dbReference type="ARBA" id="ARBA00035324"/>
    </source>
</evidence>
<evidence type="ECO:0000313" key="12">
    <source>
        <dbReference type="RefSeq" id="XP_023571621.1"/>
    </source>
</evidence>
<dbReference type="OrthoDB" id="5407653at2759"/>
<dbReference type="Gene3D" id="1.10.1650.10">
    <property type="match status" value="1"/>
</dbReference>
<dbReference type="AlphaFoldDB" id="A0A6P6EH53"/>
<dbReference type="SUPFAM" id="SSF48140">
    <property type="entry name" value="Ribosomal protein L19 (L19e)"/>
    <property type="match status" value="1"/>
</dbReference>
<protein>
    <recommendedName>
        <fullName evidence="7">Large ribosomal subunit protein eL19</fullName>
    </recommendedName>
    <alternativeName>
        <fullName evidence="8">60S ribosomal protein L19</fullName>
    </alternativeName>
</protein>
<dbReference type="Pfam" id="PF01280">
    <property type="entry name" value="Ribosomal_L19e"/>
    <property type="match status" value="1"/>
</dbReference>
<keyword evidence="5" id="KW-0687">Ribonucleoprotein</keyword>
<organism evidence="11 12">
    <name type="scientific">Octodon degus</name>
    <name type="common">Degu</name>
    <name type="synonym">Sciurus degus</name>
    <dbReference type="NCBI Taxonomy" id="10160"/>
    <lineage>
        <taxon>Eukaryota</taxon>
        <taxon>Metazoa</taxon>
        <taxon>Chordata</taxon>
        <taxon>Craniata</taxon>
        <taxon>Vertebrata</taxon>
        <taxon>Euteleostomi</taxon>
        <taxon>Mammalia</taxon>
        <taxon>Eutheria</taxon>
        <taxon>Euarchontoglires</taxon>
        <taxon>Glires</taxon>
        <taxon>Rodentia</taxon>
        <taxon>Hystricomorpha</taxon>
        <taxon>Octodontidae</taxon>
        <taxon>Octodon</taxon>
    </lineage>
</organism>
<dbReference type="GO" id="GO:0022625">
    <property type="term" value="C:cytosolic large ribosomal subunit"/>
    <property type="evidence" value="ECO:0007669"/>
    <property type="project" value="InterPro"/>
</dbReference>
<proteinExistence type="inferred from homology"/>
<feature type="region of interest" description="Disordered" evidence="9">
    <location>
        <begin position="230"/>
        <end position="263"/>
    </location>
</feature>
<comment type="function">
    <text evidence="6">Component of the large ribosomal subunit. The ribosome is a large ribonucleoprotein complex responsible for the synthesis of proteins in the cell.</text>
</comment>
<feature type="domain" description="Large ribosomal subunit protein eL19" evidence="10">
    <location>
        <begin position="117"/>
        <end position="233"/>
    </location>
</feature>
<dbReference type="InterPro" id="IPR000196">
    <property type="entry name" value="Ribosomal_eL19_dom"/>
</dbReference>
<evidence type="ECO:0000256" key="6">
    <source>
        <dbReference type="ARBA" id="ARBA00034092"/>
    </source>
</evidence>
<comment type="similarity">
    <text evidence="1">Belongs to the eukaryotic ribosomal protein eL19 family.</text>
</comment>
<feature type="region of interest" description="Disordered" evidence="9">
    <location>
        <begin position="117"/>
        <end position="138"/>
    </location>
</feature>
<evidence type="ECO:0000256" key="1">
    <source>
        <dbReference type="ARBA" id="ARBA00011082"/>
    </source>
</evidence>
<dbReference type="InterPro" id="IPR039547">
    <property type="entry name" value="Ribosomal_eL19"/>
</dbReference>
<keyword evidence="4" id="KW-0689">Ribosomal protein</keyword>
<dbReference type="PANTHER" id="PTHR10722">
    <property type="entry name" value="60S RIBOSOMAL PROTEIN L19"/>
    <property type="match status" value="1"/>
</dbReference>
<dbReference type="Proteomes" id="UP000515203">
    <property type="component" value="Unplaced"/>
</dbReference>
<sequence length="263" mass="28631">MALQYIPLVIPPRGLRQKDLHKFGDSETCTADCFCPGSSVIVFQPPALQKALLCEHGLLDPEAILSGAFVAISGYPPLTLTPNAWRPGTVRNSSPAAAAAAAPRVRRPGWRWPGVPAAAAGKSGRPQEHAEIADASSRQQIPKLTEDGLIIRKPVTARSRARRGTVTLAPRKAGTGASGGGAREKVARPRGLPRRCRASRKIDPHTYHSLYLELKGSVFKNKRILVEHIRKMKGTRPARAPADQADARRSEPKGARRRRRQRP</sequence>
<dbReference type="SMART" id="SM01416">
    <property type="entry name" value="Ribosomal_L19e"/>
    <property type="match status" value="1"/>
</dbReference>
<accession>A0A6P6EH53</accession>
<evidence type="ECO:0000256" key="3">
    <source>
        <dbReference type="ARBA" id="ARBA00022934"/>
    </source>
</evidence>
<dbReference type="GO" id="GO:0003735">
    <property type="term" value="F:structural constituent of ribosome"/>
    <property type="evidence" value="ECO:0007669"/>
    <property type="project" value="InterPro"/>
</dbReference>
<comment type="subunit">
    <text evidence="2">Component of the large ribosomal subunit.</text>
</comment>
<evidence type="ECO:0000313" key="11">
    <source>
        <dbReference type="Proteomes" id="UP000515203"/>
    </source>
</evidence>
<evidence type="ECO:0000256" key="4">
    <source>
        <dbReference type="ARBA" id="ARBA00022980"/>
    </source>
</evidence>
<keyword evidence="11" id="KW-1185">Reference proteome</keyword>
<evidence type="ECO:0000256" key="5">
    <source>
        <dbReference type="ARBA" id="ARBA00023274"/>
    </source>
</evidence>
<evidence type="ECO:0000256" key="2">
    <source>
        <dbReference type="ARBA" id="ARBA00011133"/>
    </source>
</evidence>